<dbReference type="InterPro" id="IPR011008">
    <property type="entry name" value="Dimeric_a/b-barrel"/>
</dbReference>
<sequence length="106" mass="11801">MNRLHSLGVITGYRAVVDPSLSGRKESAYVFLKARQSSWRELKAALLELEELEHYALVGGEFDVVLLIRAADSADLRRILFDRIQAMPGVVDARTSIIFEDGEGPL</sequence>
<evidence type="ECO:0000259" key="1">
    <source>
        <dbReference type="Pfam" id="PF01037"/>
    </source>
</evidence>
<organism evidence="2 3">
    <name type="scientific">Falsarthrobacter nasiphocae</name>
    <dbReference type="NCBI Taxonomy" id="189863"/>
    <lineage>
        <taxon>Bacteria</taxon>
        <taxon>Bacillati</taxon>
        <taxon>Actinomycetota</taxon>
        <taxon>Actinomycetes</taxon>
        <taxon>Micrococcales</taxon>
        <taxon>Micrococcaceae</taxon>
        <taxon>Falsarthrobacter</taxon>
    </lineage>
</organism>
<dbReference type="InterPro" id="IPR019887">
    <property type="entry name" value="Tscrpt_reg_AsnC/Lrp_C"/>
</dbReference>
<dbReference type="Pfam" id="PF01037">
    <property type="entry name" value="AsnC_trans_reg"/>
    <property type="match status" value="1"/>
</dbReference>
<protein>
    <submittedName>
        <fullName evidence="2">DNA-binding Lrp family transcriptional regulator</fullName>
    </submittedName>
</protein>
<feature type="domain" description="Transcription regulator AsnC/Lrp ligand binding" evidence="1">
    <location>
        <begin position="33"/>
        <end position="100"/>
    </location>
</feature>
<accession>A0AAE3YEJ7</accession>
<dbReference type="GO" id="GO:0005829">
    <property type="term" value="C:cytosol"/>
    <property type="evidence" value="ECO:0007669"/>
    <property type="project" value="TreeGrafter"/>
</dbReference>
<gene>
    <name evidence="2" type="ORF">J2S35_001353</name>
</gene>
<dbReference type="AlphaFoldDB" id="A0AAE3YEJ7"/>
<dbReference type="EMBL" id="JAVDUI010000001">
    <property type="protein sequence ID" value="MDR6892413.1"/>
    <property type="molecule type" value="Genomic_DNA"/>
</dbReference>
<dbReference type="PANTHER" id="PTHR30154:SF34">
    <property type="entry name" value="TRANSCRIPTIONAL REGULATOR AZLB"/>
    <property type="match status" value="1"/>
</dbReference>
<dbReference type="Proteomes" id="UP001247307">
    <property type="component" value="Unassembled WGS sequence"/>
</dbReference>
<evidence type="ECO:0000313" key="3">
    <source>
        <dbReference type="Proteomes" id="UP001247307"/>
    </source>
</evidence>
<dbReference type="GO" id="GO:0043200">
    <property type="term" value="P:response to amino acid"/>
    <property type="evidence" value="ECO:0007669"/>
    <property type="project" value="TreeGrafter"/>
</dbReference>
<name>A0AAE3YEJ7_9MICC</name>
<evidence type="ECO:0000313" key="2">
    <source>
        <dbReference type="EMBL" id="MDR6892413.1"/>
    </source>
</evidence>
<dbReference type="PANTHER" id="PTHR30154">
    <property type="entry name" value="LEUCINE-RESPONSIVE REGULATORY PROTEIN"/>
    <property type="match status" value="1"/>
</dbReference>
<dbReference type="SUPFAM" id="SSF54909">
    <property type="entry name" value="Dimeric alpha+beta barrel"/>
    <property type="match status" value="1"/>
</dbReference>
<keyword evidence="2" id="KW-0238">DNA-binding</keyword>
<keyword evidence="3" id="KW-1185">Reference proteome</keyword>
<reference evidence="2" key="1">
    <citation type="submission" date="2023-07" db="EMBL/GenBank/DDBJ databases">
        <title>Sequencing the genomes of 1000 actinobacteria strains.</title>
        <authorList>
            <person name="Klenk H.-P."/>
        </authorList>
    </citation>
    <scope>NUCLEOTIDE SEQUENCE</scope>
    <source>
        <strain evidence="2">DSM 13988</strain>
    </source>
</reference>
<proteinExistence type="predicted"/>
<comment type="caution">
    <text evidence="2">The sequence shown here is derived from an EMBL/GenBank/DDBJ whole genome shotgun (WGS) entry which is preliminary data.</text>
</comment>
<dbReference type="GO" id="GO:0043565">
    <property type="term" value="F:sequence-specific DNA binding"/>
    <property type="evidence" value="ECO:0007669"/>
    <property type="project" value="TreeGrafter"/>
</dbReference>
<dbReference type="Gene3D" id="3.30.70.920">
    <property type="match status" value="1"/>
</dbReference>